<accession>A0ABQ0XN80</accession>
<evidence type="ECO:0000256" key="1">
    <source>
        <dbReference type="SAM" id="Phobius"/>
    </source>
</evidence>
<organism evidence="2 3">
    <name type="scientific">Staphylococcus kloosii</name>
    <dbReference type="NCBI Taxonomy" id="29384"/>
    <lineage>
        <taxon>Bacteria</taxon>
        <taxon>Bacillati</taxon>
        <taxon>Bacillota</taxon>
        <taxon>Bacilli</taxon>
        <taxon>Bacillales</taxon>
        <taxon>Staphylococcaceae</taxon>
        <taxon>Staphylococcus</taxon>
    </lineage>
</organism>
<feature type="transmembrane region" description="Helical" evidence="1">
    <location>
        <begin position="6"/>
        <end position="23"/>
    </location>
</feature>
<reference evidence="2 3" key="1">
    <citation type="submission" date="2019-07" db="EMBL/GenBank/DDBJ databases">
        <title>Whole genome shotgun sequence of Staphylococcus kloosii NBRC 109624.</title>
        <authorList>
            <person name="Hosoyama A."/>
            <person name="Uohara A."/>
            <person name="Ohji S."/>
            <person name="Ichikawa N."/>
        </authorList>
    </citation>
    <scope>NUCLEOTIDE SEQUENCE [LARGE SCALE GENOMIC DNA]</scope>
    <source>
        <strain evidence="2 3">NBRC 109624</strain>
    </source>
</reference>
<keyword evidence="1" id="KW-1133">Transmembrane helix</keyword>
<keyword evidence="3" id="KW-1185">Reference proteome</keyword>
<gene>
    <name evidence="2" type="ORF">SKL01_05970</name>
</gene>
<evidence type="ECO:0000313" key="2">
    <source>
        <dbReference type="EMBL" id="GEP81419.1"/>
    </source>
</evidence>
<keyword evidence="1" id="KW-0472">Membrane</keyword>
<comment type="caution">
    <text evidence="2">The sequence shown here is derived from an EMBL/GenBank/DDBJ whole genome shotgun (WGS) entry which is preliminary data.</text>
</comment>
<dbReference type="EMBL" id="BKAQ01000004">
    <property type="protein sequence ID" value="GEP81419.1"/>
    <property type="molecule type" value="Genomic_DNA"/>
</dbReference>
<name>A0ABQ0XN80_9STAP</name>
<evidence type="ECO:0008006" key="4">
    <source>
        <dbReference type="Google" id="ProtNLM"/>
    </source>
</evidence>
<dbReference type="GeneID" id="69905811"/>
<dbReference type="Proteomes" id="UP000321040">
    <property type="component" value="Unassembled WGS sequence"/>
</dbReference>
<dbReference type="RefSeq" id="WP_103295843.1">
    <property type="nucleotide sequence ID" value="NZ_BKAQ01000004.1"/>
</dbReference>
<evidence type="ECO:0000313" key="3">
    <source>
        <dbReference type="Proteomes" id="UP000321040"/>
    </source>
</evidence>
<proteinExistence type="predicted"/>
<sequence length="70" mass="8217">MFWIITSIVLAVIAIVTLILNTVKDNQNERLEAEVAYLLNIIFNERGDVLFRLKDEDVRDIKDELDKRIK</sequence>
<protein>
    <recommendedName>
        <fullName evidence="4">Phage protein</fullName>
    </recommendedName>
</protein>
<keyword evidence="1" id="KW-0812">Transmembrane</keyword>